<proteinExistence type="predicted"/>
<evidence type="ECO:0000313" key="1">
    <source>
        <dbReference type="EMBL" id="VDP48430.1"/>
    </source>
</evidence>
<accession>A0A3P8DZS2</accession>
<keyword evidence="2" id="KW-1185">Reference proteome</keyword>
<organism evidence="1 2">
    <name type="scientific">Schistosoma margrebowiei</name>
    <dbReference type="NCBI Taxonomy" id="48269"/>
    <lineage>
        <taxon>Eukaryota</taxon>
        <taxon>Metazoa</taxon>
        <taxon>Spiralia</taxon>
        <taxon>Lophotrochozoa</taxon>
        <taxon>Platyhelminthes</taxon>
        <taxon>Trematoda</taxon>
        <taxon>Digenea</taxon>
        <taxon>Strigeidida</taxon>
        <taxon>Schistosomatoidea</taxon>
        <taxon>Schistosomatidae</taxon>
        <taxon>Schistosoma</taxon>
    </lineage>
</organism>
<gene>
    <name evidence="1" type="ORF">SMRZ_LOCUS23733</name>
</gene>
<dbReference type="EMBL" id="UZAI01019899">
    <property type="protein sequence ID" value="VDP48430.1"/>
    <property type="molecule type" value="Genomic_DNA"/>
</dbReference>
<name>A0A3P8DZS2_9TREM</name>
<evidence type="ECO:0000313" key="2">
    <source>
        <dbReference type="Proteomes" id="UP000277204"/>
    </source>
</evidence>
<dbReference type="Proteomes" id="UP000277204">
    <property type="component" value="Unassembled WGS sequence"/>
</dbReference>
<protein>
    <submittedName>
        <fullName evidence="1">Uncharacterized protein</fullName>
    </submittedName>
</protein>
<dbReference type="AlphaFoldDB" id="A0A3P8DZS2"/>
<sequence>MLWLLSTQLKVISNGLNLNIRIVWRYMNISWRTRTGRT</sequence>
<reference evidence="1 2" key="1">
    <citation type="submission" date="2018-11" db="EMBL/GenBank/DDBJ databases">
        <authorList>
            <consortium name="Pathogen Informatics"/>
        </authorList>
    </citation>
    <scope>NUCLEOTIDE SEQUENCE [LARGE SCALE GENOMIC DNA]</scope>
    <source>
        <strain evidence="1 2">Zambia</strain>
    </source>
</reference>